<sequence length="38" mass="4679">MNLFYKKRQGTHMKHMMRYLKYVFNDHFLLVMLIAMGA</sequence>
<name>A0A6G8ATZ5_9ENTE</name>
<evidence type="ECO:0000313" key="3">
    <source>
        <dbReference type="Proteomes" id="UP000501747"/>
    </source>
</evidence>
<dbReference type="Proteomes" id="UP000501747">
    <property type="component" value="Chromosome"/>
</dbReference>
<evidence type="ECO:0000313" key="2">
    <source>
        <dbReference type="EMBL" id="QIL48393.1"/>
    </source>
</evidence>
<keyword evidence="3" id="KW-1185">Reference proteome</keyword>
<dbReference type="GO" id="GO:0016020">
    <property type="term" value="C:membrane"/>
    <property type="evidence" value="ECO:0007669"/>
    <property type="project" value="InterPro"/>
</dbReference>
<gene>
    <name evidence="2" type="ORF">G7082_07745</name>
</gene>
<feature type="transmembrane region" description="Helical" evidence="1">
    <location>
        <begin position="20"/>
        <end position="37"/>
    </location>
</feature>
<accession>A0A6G8ATZ5</accession>
<organism evidence="2 3">
    <name type="scientific">Vagococcus hydrophili</name>
    <dbReference type="NCBI Taxonomy" id="2714947"/>
    <lineage>
        <taxon>Bacteria</taxon>
        <taxon>Bacillati</taxon>
        <taxon>Bacillota</taxon>
        <taxon>Bacilli</taxon>
        <taxon>Lactobacillales</taxon>
        <taxon>Enterococcaceae</taxon>
        <taxon>Vagococcus</taxon>
    </lineage>
</organism>
<keyword evidence="1" id="KW-1133">Transmembrane helix</keyword>
<dbReference type="EMBL" id="CP049887">
    <property type="protein sequence ID" value="QIL48393.1"/>
    <property type="molecule type" value="Genomic_DNA"/>
</dbReference>
<evidence type="ECO:0000256" key="1">
    <source>
        <dbReference type="SAM" id="Phobius"/>
    </source>
</evidence>
<dbReference type="Pfam" id="PF05975">
    <property type="entry name" value="EcsB"/>
    <property type="match status" value="1"/>
</dbReference>
<dbReference type="InterPro" id="IPR010288">
    <property type="entry name" value="EcsB_ABC"/>
</dbReference>
<keyword evidence="1" id="KW-0812">Transmembrane</keyword>
<dbReference type="AlphaFoldDB" id="A0A6G8ATZ5"/>
<dbReference type="KEGG" id="vhy:G7082_07745"/>
<protein>
    <submittedName>
        <fullName evidence="2">Uncharacterized protein</fullName>
    </submittedName>
</protein>
<proteinExistence type="predicted"/>
<reference evidence="2 3" key="1">
    <citation type="submission" date="2020-03" db="EMBL/GenBank/DDBJ databases">
        <title>Vagococcus sp. nov., isolated from beetles.</title>
        <authorList>
            <person name="Hyun D.-W."/>
            <person name="Bae J.-W."/>
        </authorList>
    </citation>
    <scope>NUCLEOTIDE SEQUENCE [LARGE SCALE GENOMIC DNA]</scope>
    <source>
        <strain evidence="2 3">HDW17B</strain>
    </source>
</reference>
<keyword evidence="1" id="KW-0472">Membrane</keyword>